<name>A0AA38IP77_9CUCU</name>
<accession>A0AA38IP77</accession>
<gene>
    <name evidence="1" type="ORF">Zmor_009371</name>
</gene>
<reference evidence="1" key="1">
    <citation type="journal article" date="2023" name="G3 (Bethesda)">
        <title>Whole genome assemblies of Zophobas morio and Tenebrio molitor.</title>
        <authorList>
            <person name="Kaur S."/>
            <person name="Stinson S.A."/>
            <person name="diCenzo G.C."/>
        </authorList>
    </citation>
    <scope>NUCLEOTIDE SEQUENCE</scope>
    <source>
        <strain evidence="1">QUZm001</strain>
    </source>
</reference>
<keyword evidence="2" id="KW-1185">Reference proteome</keyword>
<dbReference type="Proteomes" id="UP001168821">
    <property type="component" value="Unassembled WGS sequence"/>
</dbReference>
<dbReference type="AlphaFoldDB" id="A0AA38IP77"/>
<comment type="caution">
    <text evidence="1">The sequence shown here is derived from an EMBL/GenBank/DDBJ whole genome shotgun (WGS) entry which is preliminary data.</text>
</comment>
<evidence type="ECO:0000313" key="1">
    <source>
        <dbReference type="EMBL" id="KAJ3657582.1"/>
    </source>
</evidence>
<dbReference type="EMBL" id="JALNTZ010000003">
    <property type="protein sequence ID" value="KAJ3657582.1"/>
    <property type="molecule type" value="Genomic_DNA"/>
</dbReference>
<sequence>MSLFASLTAAFRQHSTPAGDPGLLLDPALMFDYDFGNDSETPQEAFFFALAALPNDSPASFVPFIPLLVKKCIAQLRLTILRYLVSQHHLLRSYINSTSPHPRFCPPKYLSLNKISPPLY</sequence>
<evidence type="ECO:0000313" key="2">
    <source>
        <dbReference type="Proteomes" id="UP001168821"/>
    </source>
</evidence>
<organism evidence="1 2">
    <name type="scientific">Zophobas morio</name>
    <dbReference type="NCBI Taxonomy" id="2755281"/>
    <lineage>
        <taxon>Eukaryota</taxon>
        <taxon>Metazoa</taxon>
        <taxon>Ecdysozoa</taxon>
        <taxon>Arthropoda</taxon>
        <taxon>Hexapoda</taxon>
        <taxon>Insecta</taxon>
        <taxon>Pterygota</taxon>
        <taxon>Neoptera</taxon>
        <taxon>Endopterygota</taxon>
        <taxon>Coleoptera</taxon>
        <taxon>Polyphaga</taxon>
        <taxon>Cucujiformia</taxon>
        <taxon>Tenebrionidae</taxon>
        <taxon>Zophobas</taxon>
    </lineage>
</organism>
<proteinExistence type="predicted"/>
<protein>
    <submittedName>
        <fullName evidence="1">Uncharacterized protein</fullName>
    </submittedName>
</protein>